<organism evidence="1 2">
    <name type="scientific">Breznakibacter xylanolyticus</name>
    <dbReference type="NCBI Taxonomy" id="990"/>
    <lineage>
        <taxon>Bacteria</taxon>
        <taxon>Pseudomonadati</taxon>
        <taxon>Bacteroidota</taxon>
        <taxon>Bacteroidia</taxon>
        <taxon>Marinilabiliales</taxon>
        <taxon>Marinilabiliaceae</taxon>
        <taxon>Breznakibacter</taxon>
    </lineage>
</organism>
<protein>
    <submittedName>
        <fullName evidence="1">Uncharacterized protein</fullName>
    </submittedName>
</protein>
<name>A0A2W7N969_9BACT</name>
<accession>A0A2W7N969</accession>
<dbReference type="Proteomes" id="UP000249239">
    <property type="component" value="Unassembled WGS sequence"/>
</dbReference>
<reference evidence="1 2" key="1">
    <citation type="submission" date="2018-06" db="EMBL/GenBank/DDBJ databases">
        <title>Genomic Encyclopedia of Archaeal and Bacterial Type Strains, Phase II (KMG-II): from individual species to whole genera.</title>
        <authorList>
            <person name="Goeker M."/>
        </authorList>
    </citation>
    <scope>NUCLEOTIDE SEQUENCE [LARGE SCALE GENOMIC DNA]</scope>
    <source>
        <strain evidence="1 2">DSM 6779</strain>
    </source>
</reference>
<comment type="caution">
    <text evidence="1">The sequence shown here is derived from an EMBL/GenBank/DDBJ whole genome shotgun (WGS) entry which is preliminary data.</text>
</comment>
<sequence length="60" mass="7211">MISVKMTILLCSSRCLLVFTLRNNYCTQNLREDSMIHRILESHLMQKNKEVFTRICIKRH</sequence>
<evidence type="ECO:0000313" key="2">
    <source>
        <dbReference type="Proteomes" id="UP000249239"/>
    </source>
</evidence>
<gene>
    <name evidence="1" type="ORF">LX69_02660</name>
</gene>
<evidence type="ECO:0000313" key="1">
    <source>
        <dbReference type="EMBL" id="PZX13404.1"/>
    </source>
</evidence>
<dbReference type="AlphaFoldDB" id="A0A2W7N969"/>
<proteinExistence type="predicted"/>
<keyword evidence="2" id="KW-1185">Reference proteome</keyword>
<dbReference type="EMBL" id="QKZK01000026">
    <property type="protein sequence ID" value="PZX13404.1"/>
    <property type="molecule type" value="Genomic_DNA"/>
</dbReference>